<proteinExistence type="predicted"/>
<dbReference type="eggNOG" id="ENOG502RUKY">
    <property type="taxonomic scope" value="Eukaryota"/>
</dbReference>
<feature type="compositionally biased region" description="Basic residues" evidence="1">
    <location>
        <begin position="671"/>
        <end position="680"/>
    </location>
</feature>
<dbReference type="RefSeq" id="XP_003668282.1">
    <property type="nucleotide sequence ID" value="XM_003668234.1"/>
</dbReference>
<dbReference type="Proteomes" id="UP000000689">
    <property type="component" value="Chromosome 1"/>
</dbReference>
<feature type="compositionally biased region" description="Low complexity" evidence="1">
    <location>
        <begin position="88"/>
        <end position="110"/>
    </location>
</feature>
<reference evidence="2 3" key="1">
    <citation type="journal article" date="2011" name="Proc. Natl. Acad. Sci. U.S.A.">
        <title>Evolutionary erosion of yeast sex chromosomes by mating-type switching accidents.</title>
        <authorList>
            <person name="Gordon J.L."/>
            <person name="Armisen D."/>
            <person name="Proux-Wera E."/>
            <person name="Oheigeartaigh S.S."/>
            <person name="Byrne K.P."/>
            <person name="Wolfe K.H."/>
        </authorList>
    </citation>
    <scope>NUCLEOTIDE SEQUENCE [LARGE SCALE GENOMIC DNA]</scope>
    <source>
        <strain evidence="3">ATCC 10597 / BCRC 20456 / CBS 421 / NBRC 0211 / NRRL Y-12639</strain>
    </source>
</reference>
<dbReference type="EMBL" id="HE580267">
    <property type="protein sequence ID" value="CCD23039.1"/>
    <property type="molecule type" value="Genomic_DNA"/>
</dbReference>
<dbReference type="KEGG" id="ndi:NDAI_0A08870"/>
<dbReference type="GO" id="GO:0000086">
    <property type="term" value="P:G2/M transition of mitotic cell cycle"/>
    <property type="evidence" value="ECO:0007669"/>
    <property type="project" value="EnsemblFungi"/>
</dbReference>
<feature type="compositionally biased region" description="Low complexity" evidence="1">
    <location>
        <begin position="24"/>
        <end position="39"/>
    </location>
</feature>
<accession>G0W5F1</accession>
<feature type="region of interest" description="Disordered" evidence="1">
    <location>
        <begin position="466"/>
        <end position="495"/>
    </location>
</feature>
<organism evidence="2 3">
    <name type="scientific">Naumovozyma dairenensis (strain ATCC 10597 / BCRC 20456 / CBS 421 / NBRC 0211 / NRRL Y-12639)</name>
    <name type="common">Saccharomyces dairenensis</name>
    <dbReference type="NCBI Taxonomy" id="1071378"/>
    <lineage>
        <taxon>Eukaryota</taxon>
        <taxon>Fungi</taxon>
        <taxon>Dikarya</taxon>
        <taxon>Ascomycota</taxon>
        <taxon>Saccharomycotina</taxon>
        <taxon>Saccharomycetes</taxon>
        <taxon>Saccharomycetales</taxon>
        <taxon>Saccharomycetaceae</taxon>
        <taxon>Naumovozyma</taxon>
    </lineage>
</organism>
<feature type="region of interest" description="Disordered" evidence="1">
    <location>
        <begin position="144"/>
        <end position="198"/>
    </location>
</feature>
<name>G0W5F1_NAUDC</name>
<evidence type="ECO:0000313" key="2">
    <source>
        <dbReference type="EMBL" id="CCD23039.1"/>
    </source>
</evidence>
<sequence>MQNKVPRSQRNTIGDSSATLALDQNNNTSSSTQQQQQNNVKEGTPSFVINEVDNQSDTSFFKSFTENLKYVFNSPLPTTTQFPTPYSNQMNPQNNIFNNKLNNNANGSNNIDDKSPMNQQRDNDSSLIENSMLPNLPLVGTLIQQQEQQEQQKQQSRQQVNNSQIQEGKQNTIQENQQPLLPPPQQQQQQQQQQYKAASGETLNDMNVQPSTALNFGTAFPNEFLLASPEQLREFLLDSPAGFNFFHKTPAKTPLRFVTDNAGIHSNTNSNNKNNNNNNNLFNIPVVSSSVERTNTNNNNNNTNNNNVLYSMLNSRTPLRKIDLNLMFNSNQLSNSMSPSKRISMSLTPYGRRILNNFGTPYPKTLNINNSDNNTSNSALIDFQNARKDSNNHIVQNKLFQSPELTLQDSQTRLLMTTPKPDKKSKLSTNDIKHMINNNKTNNNSNDIHCNKENLLPKAISVYDNINNNNSRNNDYDGDDNNNNHTDIYGSSPTTVQLNSSVTKSISKPTYLPLNKDINELPTLSRAILNNNHINNSIHNNNIPILTTTSVIDPNLDTRLLEEDDEAVPLSPTPKNNLTNKPIRIPDLPKMGSFKNERTLSIASNKSTSSSINPINQIDKPVLTSSSIQKTMKSTNTGKVKRIVKKQPKFQIIVSSAHRFNSTGGTNNLKQQKKKSSLKRSHSEINGSIHTKNDNVKRKNYGNDNSSNKNF</sequence>
<keyword evidence="3" id="KW-1185">Reference proteome</keyword>
<feature type="compositionally biased region" description="Polar residues" evidence="1">
    <location>
        <begin position="1"/>
        <end position="23"/>
    </location>
</feature>
<dbReference type="HOGENOM" id="CLU_023935_0_0_1"/>
<feature type="compositionally biased region" description="Low complexity" evidence="1">
    <location>
        <begin position="144"/>
        <end position="166"/>
    </location>
</feature>
<dbReference type="STRING" id="1071378.G0W5F1"/>
<dbReference type="AlphaFoldDB" id="G0W5F1"/>
<feature type="region of interest" description="Disordered" evidence="1">
    <location>
        <begin position="657"/>
        <end position="711"/>
    </location>
</feature>
<dbReference type="GO" id="GO:0005634">
    <property type="term" value="C:nucleus"/>
    <property type="evidence" value="ECO:0007669"/>
    <property type="project" value="EnsemblFungi"/>
</dbReference>
<dbReference type="OMA" id="TQFPTPY"/>
<protein>
    <submittedName>
        <fullName evidence="2">Uncharacterized protein</fullName>
    </submittedName>
</protein>
<feature type="compositionally biased region" description="Polar residues" evidence="1">
    <location>
        <begin position="702"/>
        <end position="711"/>
    </location>
</feature>
<dbReference type="OrthoDB" id="4063682at2759"/>
<dbReference type="GO" id="GO:0045944">
    <property type="term" value="P:positive regulation of transcription by RNA polymerase II"/>
    <property type="evidence" value="ECO:0007669"/>
    <property type="project" value="EnsemblFungi"/>
</dbReference>
<feature type="compositionally biased region" description="Polar residues" evidence="1">
    <location>
        <begin position="167"/>
        <end position="176"/>
    </location>
</feature>
<dbReference type="GeneID" id="11495478"/>
<feature type="region of interest" description="Disordered" evidence="1">
    <location>
        <begin position="566"/>
        <end position="592"/>
    </location>
</feature>
<feature type="compositionally biased region" description="Polar residues" evidence="1">
    <location>
        <begin position="116"/>
        <end position="130"/>
    </location>
</feature>
<evidence type="ECO:0000313" key="3">
    <source>
        <dbReference type="Proteomes" id="UP000000689"/>
    </source>
</evidence>
<gene>
    <name evidence="2" type="primary">NDAI0A08870</name>
    <name evidence="2" type="ordered locus">NDAI_0A08870</name>
</gene>
<feature type="region of interest" description="Disordered" evidence="1">
    <location>
        <begin position="82"/>
        <end position="130"/>
    </location>
</feature>
<feature type="region of interest" description="Disordered" evidence="1">
    <location>
        <begin position="1"/>
        <end position="41"/>
    </location>
</feature>
<evidence type="ECO:0000256" key="1">
    <source>
        <dbReference type="SAM" id="MobiDB-lite"/>
    </source>
</evidence>
<dbReference type="GO" id="GO:0003713">
    <property type="term" value="F:transcription coactivator activity"/>
    <property type="evidence" value="ECO:0007669"/>
    <property type="project" value="EnsemblFungi"/>
</dbReference>